<feature type="transmembrane region" description="Helical" evidence="1">
    <location>
        <begin position="12"/>
        <end position="32"/>
    </location>
</feature>
<name>A0A9E8SEF9_9FLAO</name>
<keyword evidence="1" id="KW-0812">Transmembrane</keyword>
<feature type="transmembrane region" description="Helical" evidence="1">
    <location>
        <begin position="44"/>
        <end position="62"/>
    </location>
</feature>
<organism evidence="2 3">
    <name type="scientific">Lacinutrix neustonica</name>
    <dbReference type="NCBI Taxonomy" id="2980107"/>
    <lineage>
        <taxon>Bacteria</taxon>
        <taxon>Pseudomonadati</taxon>
        <taxon>Bacteroidota</taxon>
        <taxon>Flavobacteriia</taxon>
        <taxon>Flavobacteriales</taxon>
        <taxon>Flavobacteriaceae</taxon>
        <taxon>Lacinutrix</taxon>
    </lineage>
</organism>
<dbReference type="AlphaFoldDB" id="A0A9E8SEF9"/>
<keyword evidence="1" id="KW-0472">Membrane</keyword>
<feature type="transmembrane region" description="Helical" evidence="1">
    <location>
        <begin position="82"/>
        <end position="101"/>
    </location>
</feature>
<protein>
    <submittedName>
        <fullName evidence="2">MFS transporter</fullName>
    </submittedName>
</protein>
<evidence type="ECO:0000313" key="3">
    <source>
        <dbReference type="Proteomes" id="UP001164705"/>
    </source>
</evidence>
<keyword evidence="3" id="KW-1185">Reference proteome</keyword>
<evidence type="ECO:0000313" key="2">
    <source>
        <dbReference type="EMBL" id="WAC03171.1"/>
    </source>
</evidence>
<dbReference type="EMBL" id="CP113088">
    <property type="protein sequence ID" value="WAC03171.1"/>
    <property type="molecule type" value="Genomic_DNA"/>
</dbReference>
<accession>A0A9E8SEF9</accession>
<feature type="transmembrane region" description="Helical" evidence="1">
    <location>
        <begin position="107"/>
        <end position="125"/>
    </location>
</feature>
<keyword evidence="1" id="KW-1133">Transmembrane helix</keyword>
<reference evidence="2" key="1">
    <citation type="submission" date="2022-11" db="EMBL/GenBank/DDBJ databases">
        <title>Lacinutrix neustonica HL-RS19T sp. nov., isolated from the surface microlayer sample of brackish Lake Shihwa.</title>
        <authorList>
            <person name="Choi J.Y."/>
            <person name="Hwang C.Y."/>
        </authorList>
    </citation>
    <scope>NUCLEOTIDE SEQUENCE</scope>
    <source>
        <strain evidence="2">HL-RS19</strain>
    </source>
</reference>
<dbReference type="RefSeq" id="WP_267677745.1">
    <property type="nucleotide sequence ID" value="NZ_CP113088.1"/>
</dbReference>
<dbReference type="Proteomes" id="UP001164705">
    <property type="component" value="Chromosome"/>
</dbReference>
<dbReference type="KEGG" id="lnu:N7U66_06115"/>
<sequence length="136" mass="15376">MKEKLRPLQIIHLALCAGLVLVYIFLGNLLSIESFKLPQIDALVLMYLLIPALAIVVSRFMFKTALNKIDPALSMDEKLTQYQSACIISYVFIEVAAFLIIFLKPELLLIGVLLIIYLFLIRPTADKIHTDLNNLT</sequence>
<gene>
    <name evidence="2" type="ORF">N7U66_06115</name>
</gene>
<evidence type="ECO:0000256" key="1">
    <source>
        <dbReference type="SAM" id="Phobius"/>
    </source>
</evidence>
<proteinExistence type="predicted"/>